<name>A0A5N4B6S0_PHOPY</name>
<keyword evidence="8" id="KW-1185">Reference proteome</keyword>
<dbReference type="EMBL" id="VVIM01000001">
    <property type="protein sequence ID" value="KAB0805258.1"/>
    <property type="molecule type" value="Genomic_DNA"/>
</dbReference>
<dbReference type="PANTHER" id="PTHR46600:SF11">
    <property type="entry name" value="THAP DOMAIN-CONTAINING PROTEIN 10"/>
    <property type="match status" value="1"/>
</dbReference>
<dbReference type="Pfam" id="PF21788">
    <property type="entry name" value="TNP-like_GBD"/>
    <property type="match status" value="1"/>
</dbReference>
<dbReference type="PANTHER" id="PTHR46600">
    <property type="entry name" value="THAP DOMAIN-CONTAINING"/>
    <property type="match status" value="1"/>
</dbReference>
<evidence type="ECO:0000313" key="7">
    <source>
        <dbReference type="EMBL" id="KAB0805258.1"/>
    </source>
</evidence>
<organism evidence="7 8">
    <name type="scientific">Photinus pyralis</name>
    <name type="common">Common eastern firefly</name>
    <name type="synonym">Lampyris pyralis</name>
    <dbReference type="NCBI Taxonomy" id="7054"/>
    <lineage>
        <taxon>Eukaryota</taxon>
        <taxon>Metazoa</taxon>
        <taxon>Ecdysozoa</taxon>
        <taxon>Arthropoda</taxon>
        <taxon>Hexapoda</taxon>
        <taxon>Insecta</taxon>
        <taxon>Pterygota</taxon>
        <taxon>Neoptera</taxon>
        <taxon>Endopterygota</taxon>
        <taxon>Coleoptera</taxon>
        <taxon>Polyphaga</taxon>
        <taxon>Elateriformia</taxon>
        <taxon>Elateroidea</taxon>
        <taxon>Lampyridae</taxon>
        <taxon>Lampyrinae</taxon>
        <taxon>Photinus</taxon>
    </lineage>
</organism>
<dbReference type="GO" id="GO:0008270">
    <property type="term" value="F:zinc ion binding"/>
    <property type="evidence" value="ECO:0007669"/>
    <property type="project" value="UniProtKB-KW"/>
</dbReference>
<keyword evidence="4 5" id="KW-0238">DNA-binding</keyword>
<protein>
    <recommendedName>
        <fullName evidence="6">THAP-type domain-containing protein</fullName>
    </recommendedName>
</protein>
<dbReference type="Pfam" id="PF05485">
    <property type="entry name" value="THAP"/>
    <property type="match status" value="1"/>
</dbReference>
<keyword evidence="1" id="KW-0479">Metal-binding</keyword>
<dbReference type="Pfam" id="PF21789">
    <property type="entry name" value="TNP-like_RNaseH_C"/>
    <property type="match status" value="1"/>
</dbReference>
<reference evidence="7 8" key="1">
    <citation type="journal article" date="2018" name="Elife">
        <title>Firefly genomes illuminate parallel origins of bioluminescence in beetles.</title>
        <authorList>
            <person name="Fallon T.R."/>
            <person name="Lower S.E."/>
            <person name="Chang C.H."/>
            <person name="Bessho-Uehara M."/>
            <person name="Martin G.J."/>
            <person name="Bewick A.J."/>
            <person name="Behringer M."/>
            <person name="Debat H.J."/>
            <person name="Wong I."/>
            <person name="Day J.C."/>
            <person name="Suvorov A."/>
            <person name="Silva C.J."/>
            <person name="Stanger-Hall K.F."/>
            <person name="Hall D.W."/>
            <person name="Schmitz R.J."/>
            <person name="Nelson D.R."/>
            <person name="Lewis S.M."/>
            <person name="Shigenobu S."/>
            <person name="Bybee S.M."/>
            <person name="Larracuente A.M."/>
            <person name="Oba Y."/>
            <person name="Weng J.K."/>
        </authorList>
    </citation>
    <scope>NUCLEOTIDE SEQUENCE [LARGE SCALE GENOMIC DNA]</scope>
    <source>
        <strain evidence="7">1611_PpyrPB1</strain>
        <tissue evidence="7">Whole body</tissue>
    </source>
</reference>
<evidence type="ECO:0000256" key="3">
    <source>
        <dbReference type="ARBA" id="ARBA00022833"/>
    </source>
</evidence>
<dbReference type="InterPro" id="IPR048365">
    <property type="entry name" value="TNP-like_RNaseH_N"/>
</dbReference>
<dbReference type="Pfam" id="PF21787">
    <property type="entry name" value="TNP-like_RNaseH_N"/>
    <property type="match status" value="1"/>
</dbReference>
<evidence type="ECO:0000256" key="5">
    <source>
        <dbReference type="PROSITE-ProRule" id="PRU00309"/>
    </source>
</evidence>
<sequence length="946" mass="108147">MMDANTVKYKNKCCVPGCDDKVLKRHRFPKDLNLLRKWIENIKVPHLMALQPHQVYDTKFVCQKHFAPEYVVPGTRRGLRRDAVPTLHILGNVVVESAVPTRNLFEDTENDPMEVTATTTVPTRNVFEATENVPMEVTATTTVPTRNAFEATENVPMEVTATTTVPISSSIKKPQDIKKKKRILQAVNVTRQIQLTPNCQTFYKMVTQLNTKAAKFHIQRESYRKRLMHAEAVAKNPNFANFADVINETTYKFILQQLRNQSLPPKARRYTIDDKLLALTVLKSSSKGYKILSKIFSLPSKHTLLNMLNKVPFRPGVNKQIFASLKDVVQKLSINERKCALVFDEMSISPSLSYNIRADCYDGVEDFGKERFPHLADHANVFMIKGVYRQWKQALSFTFSNGPVKSLQLKKMIVEIIKECHNIGFEVVATICDQGSANSSAVNLLIKETNEHLLKNGIENKYIGFLVDNKEIVPLYDVPHLFKGIRNNLLLKNLHFTMNDVEHVAKWEHIEQLYFLDTAEDTRLLPKLTDRHVIGKKINKMKVAYMTQLFSHAVGAHLQRFAGWDTHTPHNLPLEATQTGTFILFMDKLFDSLNGNNKIAPLSKPLKGGLTMTSDHEQFWRDAIRVLENAKFFDSQKKIFCKVPSILNLVKTLKAFIYLKKVLLINKMQYILPRALNQDCLENFFASMRSHGRRNISPDARHFITSFKALIVNNFMSSHSPSSNCEDDFTVGALDNLRSFITGEEVPGICLLENNFTIETSFIVSHSKKRPIAKATLAYVAGYVGNRISKSANCSVCKDMLTTSYGNVPMDVIEAREYSNSRLFRPGTYLYLVISQACSRLFYLIPRHCHKYGLNRSLIAFIMETINFDFLKCEKHTDLGLHVVKLIVKVIFYFWGKQVNKILNGNDERFVRLLATKPNMTTIDAIKLEAHRKYLSKLKNKKKYSI</sequence>
<evidence type="ECO:0000256" key="1">
    <source>
        <dbReference type="ARBA" id="ARBA00022723"/>
    </source>
</evidence>
<keyword evidence="3" id="KW-0862">Zinc</keyword>
<dbReference type="InterPro" id="IPR006612">
    <property type="entry name" value="THAP_Znf"/>
</dbReference>
<dbReference type="SUPFAM" id="SSF57716">
    <property type="entry name" value="Glucocorticoid receptor-like (DNA-binding domain)"/>
    <property type="match status" value="1"/>
</dbReference>
<evidence type="ECO:0000259" key="6">
    <source>
        <dbReference type="PROSITE" id="PS50950"/>
    </source>
</evidence>
<evidence type="ECO:0000256" key="4">
    <source>
        <dbReference type="ARBA" id="ARBA00023125"/>
    </source>
</evidence>
<dbReference type="GO" id="GO:0043565">
    <property type="term" value="F:sequence-specific DNA binding"/>
    <property type="evidence" value="ECO:0007669"/>
    <property type="project" value="InterPro"/>
</dbReference>
<dbReference type="SMART" id="SM00980">
    <property type="entry name" value="THAP"/>
    <property type="match status" value="1"/>
</dbReference>
<evidence type="ECO:0000313" key="8">
    <source>
        <dbReference type="Proteomes" id="UP000327044"/>
    </source>
</evidence>
<evidence type="ECO:0000256" key="2">
    <source>
        <dbReference type="ARBA" id="ARBA00022771"/>
    </source>
</evidence>
<dbReference type="InterPro" id="IPR048366">
    <property type="entry name" value="TNP-like_GBD"/>
</dbReference>
<accession>A0A5N4B6S0</accession>
<dbReference type="InParanoid" id="A0A5N4B6S0"/>
<dbReference type="InterPro" id="IPR026516">
    <property type="entry name" value="THAP1/10"/>
</dbReference>
<proteinExistence type="predicted"/>
<dbReference type="AlphaFoldDB" id="A0A5N4B6S0"/>
<keyword evidence="2 5" id="KW-0863">Zinc-finger</keyword>
<comment type="caution">
    <text evidence="7">The sequence shown here is derived from an EMBL/GenBank/DDBJ whole genome shotgun (WGS) entry which is preliminary data.</text>
</comment>
<gene>
    <name evidence="7" type="ORF">PPYR_02228</name>
</gene>
<dbReference type="Proteomes" id="UP000327044">
    <property type="component" value="Unassembled WGS sequence"/>
</dbReference>
<dbReference type="SMART" id="SM00692">
    <property type="entry name" value="DM3"/>
    <property type="match status" value="1"/>
</dbReference>
<feature type="domain" description="THAP-type" evidence="6">
    <location>
        <begin position="9"/>
        <end position="88"/>
    </location>
</feature>
<dbReference type="InterPro" id="IPR048367">
    <property type="entry name" value="TNP-like_RNaseH_C"/>
</dbReference>
<dbReference type="PROSITE" id="PS50950">
    <property type="entry name" value="ZF_THAP"/>
    <property type="match status" value="1"/>
</dbReference>